<dbReference type="EMBL" id="CAEZYR010000090">
    <property type="protein sequence ID" value="CAB4757117.1"/>
    <property type="molecule type" value="Genomic_DNA"/>
</dbReference>
<feature type="compositionally biased region" description="Polar residues" evidence="1">
    <location>
        <begin position="263"/>
        <end position="281"/>
    </location>
</feature>
<feature type="compositionally biased region" description="Basic and acidic residues" evidence="1">
    <location>
        <begin position="203"/>
        <end position="214"/>
    </location>
</feature>
<gene>
    <name evidence="2" type="ORF">UFOPK2754_02173</name>
</gene>
<proteinExistence type="predicted"/>
<organism evidence="2">
    <name type="scientific">freshwater metagenome</name>
    <dbReference type="NCBI Taxonomy" id="449393"/>
    <lineage>
        <taxon>unclassified sequences</taxon>
        <taxon>metagenomes</taxon>
        <taxon>ecological metagenomes</taxon>
    </lineage>
</organism>
<dbReference type="AlphaFoldDB" id="A0A6J6UEY8"/>
<protein>
    <submittedName>
        <fullName evidence="2">Unannotated protein</fullName>
    </submittedName>
</protein>
<feature type="region of interest" description="Disordered" evidence="1">
    <location>
        <begin position="201"/>
        <end position="281"/>
    </location>
</feature>
<sequence length="299" mass="33163">MGFRYEHRAHAGPTRDRVDEHVGTIGLRDDHPHARPRRDLRGGQLRGHAAAAAQGTCAAGDRFERSIDLDDLLDERSVLVGARIGGEHAWGVSEQHEMLGVDQVGHQRGDAIVVAEANFVVGYGVVLVDHRHHAQFEQALHGAARVHVLRAHDEVEGREEHLAPDEPMACQFVHVVPDEAPLAHGGHRLQRRNVARAAIATETEQRQARGDGSRRHDHASMPGVPQRSDLTAELGDRVGRNGTGVIRDRRRADLRDDGRAHHSSSYSKLKSPMWTTSPMRTPARTSARFTPIFFNRARM</sequence>
<name>A0A6J6UEY8_9ZZZZ</name>
<reference evidence="2" key="1">
    <citation type="submission" date="2020-05" db="EMBL/GenBank/DDBJ databases">
        <authorList>
            <person name="Chiriac C."/>
            <person name="Salcher M."/>
            <person name="Ghai R."/>
            <person name="Kavagutti S V."/>
        </authorList>
    </citation>
    <scope>NUCLEOTIDE SEQUENCE</scope>
</reference>
<accession>A0A6J6UEY8</accession>
<evidence type="ECO:0000313" key="2">
    <source>
        <dbReference type="EMBL" id="CAB4757117.1"/>
    </source>
</evidence>
<evidence type="ECO:0000256" key="1">
    <source>
        <dbReference type="SAM" id="MobiDB-lite"/>
    </source>
</evidence>
<feature type="compositionally biased region" description="Basic and acidic residues" evidence="1">
    <location>
        <begin position="246"/>
        <end position="260"/>
    </location>
</feature>